<dbReference type="SUPFAM" id="SSF51905">
    <property type="entry name" value="FAD/NAD(P)-binding domain"/>
    <property type="match status" value="1"/>
</dbReference>
<keyword evidence="4" id="KW-1185">Reference proteome</keyword>
<sequence>MPAELIVIGAGVVGLSIAAAAQDRGLSVTVIDREGPAAGASAGNAGAFAFTDILPLASPGILKKAPRWLLDPLGPLTVPPRYALRIAPWMLRFGRACAPDRVAQSIVAQTALMDLSRAELDGFLALTGTTPMLRREGNLQVYESQAELDASLPGWDARARHGIEFRHMDAGEMAQVQPGLSPRFTHGTFTPGWYSIADPKLYTLALADHVRARGGAIETAEIAALRPTETGVELHATDGRSFTTAQVVVAAGAFSHRIARTLGERIPLETERGYNTTLPEGAFDLRTQVTFGGHGFVVTRLSTGIRVGGAVELGGLKLPPNFRRSEAMLKKAKAFLPALKTENGVQWMGFRPSLPDSLPAIGRARATPRVTYAFGHGHLGLTQSPGTARLVADLLTGRTPAIDIAAFSPQRFRSFA</sequence>
<dbReference type="GO" id="GO:0005737">
    <property type="term" value="C:cytoplasm"/>
    <property type="evidence" value="ECO:0007669"/>
    <property type="project" value="TreeGrafter"/>
</dbReference>
<name>A0A1G9GNX3_9RHOB</name>
<dbReference type="InterPro" id="IPR006076">
    <property type="entry name" value="FAD-dep_OxRdtase"/>
</dbReference>
<dbReference type="OrthoDB" id="9805337at2"/>
<dbReference type="PANTHER" id="PTHR13847:SF289">
    <property type="entry name" value="GLYCINE OXIDASE"/>
    <property type="match status" value="1"/>
</dbReference>
<dbReference type="Proteomes" id="UP000199555">
    <property type="component" value="Unassembled WGS sequence"/>
</dbReference>
<dbReference type="GO" id="GO:0016491">
    <property type="term" value="F:oxidoreductase activity"/>
    <property type="evidence" value="ECO:0007669"/>
    <property type="project" value="UniProtKB-KW"/>
</dbReference>
<proteinExistence type="predicted"/>
<keyword evidence="1" id="KW-0560">Oxidoreductase</keyword>
<dbReference type="SUPFAM" id="SSF54373">
    <property type="entry name" value="FAD-linked reductases, C-terminal domain"/>
    <property type="match status" value="1"/>
</dbReference>
<reference evidence="4" key="1">
    <citation type="submission" date="2016-10" db="EMBL/GenBank/DDBJ databases">
        <authorList>
            <person name="Varghese N."/>
            <person name="Submissions S."/>
        </authorList>
    </citation>
    <scope>NUCLEOTIDE SEQUENCE [LARGE SCALE GENOMIC DNA]</scope>
    <source>
        <strain evidence="4">CGMCC 1.7655</strain>
    </source>
</reference>
<evidence type="ECO:0000256" key="1">
    <source>
        <dbReference type="ARBA" id="ARBA00023002"/>
    </source>
</evidence>
<dbReference type="RefSeq" id="WP_090754324.1">
    <property type="nucleotide sequence ID" value="NZ_FNGE01000005.1"/>
</dbReference>
<protein>
    <submittedName>
        <fullName evidence="3">D-amino-acid dehydrogenase</fullName>
    </submittedName>
</protein>
<dbReference type="InterPro" id="IPR036188">
    <property type="entry name" value="FAD/NAD-bd_sf"/>
</dbReference>
<organism evidence="3 4">
    <name type="scientific">Paracoccus chinensis</name>
    <dbReference type="NCBI Taxonomy" id="525640"/>
    <lineage>
        <taxon>Bacteria</taxon>
        <taxon>Pseudomonadati</taxon>
        <taxon>Pseudomonadota</taxon>
        <taxon>Alphaproteobacteria</taxon>
        <taxon>Rhodobacterales</taxon>
        <taxon>Paracoccaceae</taxon>
        <taxon>Paracoccus</taxon>
    </lineage>
</organism>
<gene>
    <name evidence="3" type="ORF">SAMN04487971_105155</name>
</gene>
<evidence type="ECO:0000259" key="2">
    <source>
        <dbReference type="Pfam" id="PF01266"/>
    </source>
</evidence>
<dbReference type="Pfam" id="PF01266">
    <property type="entry name" value="DAO"/>
    <property type="match status" value="1"/>
</dbReference>
<dbReference type="STRING" id="525640.SAMN04487971_105155"/>
<dbReference type="Gene3D" id="3.50.50.60">
    <property type="entry name" value="FAD/NAD(P)-binding domain"/>
    <property type="match status" value="2"/>
</dbReference>
<dbReference type="Gene3D" id="3.30.9.10">
    <property type="entry name" value="D-Amino Acid Oxidase, subunit A, domain 2"/>
    <property type="match status" value="1"/>
</dbReference>
<evidence type="ECO:0000313" key="4">
    <source>
        <dbReference type="Proteomes" id="UP000199555"/>
    </source>
</evidence>
<evidence type="ECO:0000313" key="3">
    <source>
        <dbReference type="EMBL" id="SDL02400.1"/>
    </source>
</evidence>
<dbReference type="EMBL" id="FNGE01000005">
    <property type="protein sequence ID" value="SDL02400.1"/>
    <property type="molecule type" value="Genomic_DNA"/>
</dbReference>
<feature type="domain" description="FAD dependent oxidoreductase" evidence="2">
    <location>
        <begin position="5"/>
        <end position="394"/>
    </location>
</feature>
<dbReference type="PANTHER" id="PTHR13847">
    <property type="entry name" value="SARCOSINE DEHYDROGENASE-RELATED"/>
    <property type="match status" value="1"/>
</dbReference>
<dbReference type="AlphaFoldDB" id="A0A1G9GNX3"/>
<accession>A0A1G9GNX3</accession>